<reference evidence="1 2" key="1">
    <citation type="submission" date="2020-08" db="EMBL/GenBank/DDBJ databases">
        <title>Sequencing the genomes of 1000 actinobacteria strains.</title>
        <authorList>
            <person name="Klenk H.-P."/>
        </authorList>
    </citation>
    <scope>NUCLEOTIDE SEQUENCE [LARGE SCALE GENOMIC DNA]</scope>
    <source>
        <strain evidence="1 2">DSM 41827</strain>
    </source>
</reference>
<dbReference type="RefSeq" id="WP_071378359.1">
    <property type="nucleotide sequence ID" value="NZ_BAAAHW010000016.1"/>
</dbReference>
<gene>
    <name evidence="1" type="ORF">HDA42_000148</name>
</gene>
<name>A0A7W3NI47_STRMR</name>
<protein>
    <submittedName>
        <fullName evidence="1">Uncharacterized protein</fullName>
    </submittedName>
</protein>
<keyword evidence="2" id="KW-1185">Reference proteome</keyword>
<dbReference type="AlphaFoldDB" id="A0A7W3NI47"/>
<sequence>MLTDAEYRAELDYLIRYTEMSPVYFTPLWDAAETVAGQSASEAEVQEAALRLIGDMMDHGIKVGDMSPKDGEGVIPWGLSRSETLERIHSEMQAYEDPLEYVNICWFSAT</sequence>
<dbReference type="Proteomes" id="UP000577386">
    <property type="component" value="Unassembled WGS sequence"/>
</dbReference>
<accession>A0A7W3NI47</accession>
<proteinExistence type="predicted"/>
<evidence type="ECO:0000313" key="1">
    <source>
        <dbReference type="EMBL" id="MBA9050973.1"/>
    </source>
</evidence>
<organism evidence="1 2">
    <name type="scientific">Streptomyces murinus</name>
    <dbReference type="NCBI Taxonomy" id="33900"/>
    <lineage>
        <taxon>Bacteria</taxon>
        <taxon>Bacillati</taxon>
        <taxon>Actinomycetota</taxon>
        <taxon>Actinomycetes</taxon>
        <taxon>Kitasatosporales</taxon>
        <taxon>Streptomycetaceae</taxon>
        <taxon>Streptomyces</taxon>
    </lineage>
</organism>
<evidence type="ECO:0000313" key="2">
    <source>
        <dbReference type="Proteomes" id="UP000577386"/>
    </source>
</evidence>
<comment type="caution">
    <text evidence="1">The sequence shown here is derived from an EMBL/GenBank/DDBJ whole genome shotgun (WGS) entry which is preliminary data.</text>
</comment>
<dbReference type="EMBL" id="JACJIJ010000001">
    <property type="protein sequence ID" value="MBA9050973.1"/>
    <property type="molecule type" value="Genomic_DNA"/>
</dbReference>